<dbReference type="Proteomes" id="UP000003423">
    <property type="component" value="Unassembled WGS sequence"/>
</dbReference>
<organism evidence="1 2">
    <name type="scientific">Candidatus Nitrosopumilus salarius BD31</name>
    <dbReference type="NCBI Taxonomy" id="859350"/>
    <lineage>
        <taxon>Archaea</taxon>
        <taxon>Nitrososphaerota</taxon>
        <taxon>Nitrososphaeria</taxon>
        <taxon>Nitrosopumilales</taxon>
        <taxon>Nitrosopumilaceae</taxon>
        <taxon>Nitrosopumilus</taxon>
    </lineage>
</organism>
<accession>I3D5K5</accession>
<dbReference type="RefSeq" id="WP_008296708.1">
    <property type="nucleotide sequence ID" value="NZ_AEXL02000011.1"/>
</dbReference>
<dbReference type="EMBL" id="AEXL02000011">
    <property type="protein sequence ID" value="EIJ66998.1"/>
    <property type="molecule type" value="Genomic_DNA"/>
</dbReference>
<keyword evidence="2" id="KW-1185">Reference proteome</keyword>
<evidence type="ECO:0000313" key="1">
    <source>
        <dbReference type="EMBL" id="EIJ66998.1"/>
    </source>
</evidence>
<evidence type="ECO:0000313" key="2">
    <source>
        <dbReference type="Proteomes" id="UP000003423"/>
    </source>
</evidence>
<sequence length="44" mass="4715">MSVRCKVCNASKIVNSDQTNSDVNWECQTCGNTVDSNGHIVSLG</sequence>
<dbReference type="AlphaFoldDB" id="I3D5K5"/>
<proteinExistence type="predicted"/>
<dbReference type="PATRIC" id="fig|859350.6.peg.26"/>
<protein>
    <submittedName>
        <fullName evidence="1">Uncharacterized protein</fullName>
    </submittedName>
</protein>
<gene>
    <name evidence="1" type="ORF">BD31_I1441</name>
</gene>
<comment type="caution">
    <text evidence="1">The sequence shown here is derived from an EMBL/GenBank/DDBJ whole genome shotgun (WGS) entry which is preliminary data.</text>
</comment>
<name>I3D5K5_9ARCH</name>
<reference evidence="1 2" key="1">
    <citation type="journal article" date="2012" name="J. Bacteriol.">
        <title>Genome sequence of "Candidatus Nitrosopumilus salaria" BD31, an ammonia-oxidizing archaeon from the San Francisco Bay estuary.</title>
        <authorList>
            <person name="Mosier A.C."/>
            <person name="Allen E.E."/>
            <person name="Kim M."/>
            <person name="Ferriera S."/>
            <person name="Francis C.A."/>
        </authorList>
    </citation>
    <scope>NUCLEOTIDE SEQUENCE [LARGE SCALE GENOMIC DNA]</scope>
    <source>
        <strain evidence="1 2">BD31</strain>
    </source>
</reference>